<dbReference type="InterPro" id="IPR004381">
    <property type="entry name" value="Glycerate_kinase"/>
</dbReference>
<accession>A0ABC9NBS6</accession>
<reference evidence="5" key="2">
    <citation type="submission" date="2013-11" db="EMBL/GenBank/DDBJ databases">
        <title>Draft genome sequence of Bacteroides uniformis (ATCC 8492).</title>
        <authorList>
            <person name="Sudarsanam P."/>
            <person name="Ley R."/>
            <person name="Guruge J."/>
            <person name="Turnbaugh P.J."/>
            <person name="Mahowald M."/>
            <person name="Liep D."/>
            <person name="Gordon J."/>
        </authorList>
    </citation>
    <scope>NUCLEOTIDE SEQUENCE</scope>
    <source>
        <strain evidence="5">ATCC 8492</strain>
    </source>
</reference>
<evidence type="ECO:0000256" key="3">
    <source>
        <dbReference type="ARBA" id="ARBA00022777"/>
    </source>
</evidence>
<keyword evidence="3 4" id="KW-0418">Kinase</keyword>
<dbReference type="PIRSF" id="PIRSF006078">
    <property type="entry name" value="GlxK"/>
    <property type="match status" value="1"/>
</dbReference>
<dbReference type="SUPFAM" id="SSF110738">
    <property type="entry name" value="Glycerate kinase I"/>
    <property type="match status" value="1"/>
</dbReference>
<dbReference type="Gene3D" id="3.40.50.10350">
    <property type="entry name" value="Glycerate kinase, domain 1"/>
    <property type="match status" value="1"/>
</dbReference>
<dbReference type="Gene3D" id="3.90.1510.10">
    <property type="entry name" value="Glycerate kinase, domain 2"/>
    <property type="match status" value="1"/>
</dbReference>
<dbReference type="InterPro" id="IPR018197">
    <property type="entry name" value="Glycerate_kinase_RE-like"/>
</dbReference>
<keyword evidence="2 4" id="KW-0808">Transferase</keyword>
<dbReference type="Proteomes" id="UP000004110">
    <property type="component" value="Unassembled WGS sequence"/>
</dbReference>
<evidence type="ECO:0000313" key="5">
    <source>
        <dbReference type="EMBL" id="EDO54195.1"/>
    </source>
</evidence>
<reference evidence="5" key="1">
    <citation type="submission" date="2007-06" db="EMBL/GenBank/DDBJ databases">
        <authorList>
            <person name="Fulton L."/>
            <person name="Clifton S."/>
            <person name="Fulton B."/>
            <person name="Xu J."/>
            <person name="Minx P."/>
            <person name="Pepin K.H."/>
            <person name="Johnson M."/>
            <person name="Thiruvilangam P."/>
            <person name="Bhonagiri V."/>
            <person name="Nash W.E."/>
            <person name="Mardis E.R."/>
            <person name="Wilson R.K."/>
        </authorList>
    </citation>
    <scope>NUCLEOTIDE SEQUENCE [LARGE SCALE GENOMIC DNA]</scope>
    <source>
        <strain evidence="5">ATCC 8492</strain>
    </source>
</reference>
<dbReference type="GO" id="GO:0008887">
    <property type="term" value="F:glycerate kinase activity"/>
    <property type="evidence" value="ECO:0007669"/>
    <property type="project" value="UniProtKB-UniRule"/>
</dbReference>
<protein>
    <submittedName>
        <fullName evidence="5">Glycerate kinase</fullName>
        <ecNumber evidence="5">2.7.1.31</ecNumber>
    </submittedName>
</protein>
<comment type="similarity">
    <text evidence="1 4">Belongs to the glycerate kinase type-1 family.</text>
</comment>
<dbReference type="GO" id="GO:0031388">
    <property type="term" value="P:organic acid phosphorylation"/>
    <property type="evidence" value="ECO:0007669"/>
    <property type="project" value="UniProtKB-UniRule"/>
</dbReference>
<sequence length="403" mass="42460">MYLQAGSILQKIDYQLFKMKPQKIVIAIDSFKGCLTSAEAGEAAAQGVHAACPECQTIVLPVADGGEGMLDVLLAASNGKRITVRAHDPLMQPCDASYGISGDGNTAFVEMAAISGLPLVPADKRNPMKTTTFGTGELIHDALERGCLRFVIGLGGSATNDAGLGMLQALGFRFFDKEGHEVGSMEKGIALCGALLSEISSIDSSSAHPALKKACFTTACDVRNPFFGPNGAAHVFAPQKGADADMVKELDIAMQHLSDVIFHTTGKDVSLHPGAGAAGGMGGGLHAFLDAQLKPGIELLLETLDFAEKIKDADLLITGEGKSDRQTLMGKVPSGILQEARRQHIPVILLAGAIEDAGILNAAGFRGVFSITPSPISLEQAMQPEFAQENIQRTVEQICRIFF</sequence>
<dbReference type="PANTHER" id="PTHR21599:SF0">
    <property type="entry name" value="GLYCERATE KINASE"/>
    <property type="match status" value="1"/>
</dbReference>
<dbReference type="EC" id="2.7.1.31" evidence="5"/>
<dbReference type="AlphaFoldDB" id="A0ABC9NBS6"/>
<dbReference type="NCBIfam" id="TIGR00045">
    <property type="entry name" value="glycerate kinase"/>
    <property type="match status" value="1"/>
</dbReference>
<evidence type="ECO:0000256" key="2">
    <source>
        <dbReference type="ARBA" id="ARBA00022679"/>
    </source>
</evidence>
<organism evidence="5 6">
    <name type="scientific">Bacteroides uniformis (strain ATCC 8492 / DSM 6597 / CCUG 4942 / CIP 103695 / JCM 5828 / KCTC 5204 / NCTC 13054 / VPI 0061)</name>
    <dbReference type="NCBI Taxonomy" id="411479"/>
    <lineage>
        <taxon>Bacteria</taxon>
        <taxon>Pseudomonadati</taxon>
        <taxon>Bacteroidota</taxon>
        <taxon>Bacteroidia</taxon>
        <taxon>Bacteroidales</taxon>
        <taxon>Bacteroidaceae</taxon>
        <taxon>Bacteroides</taxon>
    </lineage>
</organism>
<gene>
    <name evidence="5" type="ORF">BACUNI_02203</name>
</gene>
<dbReference type="InterPro" id="IPR036129">
    <property type="entry name" value="Glycerate_kinase_sf"/>
</dbReference>
<dbReference type="PANTHER" id="PTHR21599">
    <property type="entry name" value="GLYCERATE KINASE"/>
    <property type="match status" value="1"/>
</dbReference>
<keyword evidence="6" id="KW-1185">Reference proteome</keyword>
<evidence type="ECO:0000256" key="4">
    <source>
        <dbReference type="PIRNR" id="PIRNR006078"/>
    </source>
</evidence>
<name>A0ABC9NBS6_BACUC</name>
<evidence type="ECO:0000256" key="1">
    <source>
        <dbReference type="ARBA" id="ARBA00006284"/>
    </source>
</evidence>
<evidence type="ECO:0000313" key="6">
    <source>
        <dbReference type="Proteomes" id="UP000004110"/>
    </source>
</evidence>
<comment type="caution">
    <text evidence="5">The sequence shown here is derived from an EMBL/GenBank/DDBJ whole genome shotgun (WGS) entry which is preliminary data.</text>
</comment>
<dbReference type="EMBL" id="AAYH02000043">
    <property type="protein sequence ID" value="EDO54195.1"/>
    <property type="molecule type" value="Genomic_DNA"/>
</dbReference>
<proteinExistence type="inferred from homology"/>
<dbReference type="Pfam" id="PF02595">
    <property type="entry name" value="Gly_kinase"/>
    <property type="match status" value="1"/>
</dbReference>
<dbReference type="InterPro" id="IPR018193">
    <property type="entry name" value="Glyc_kinase_flavodox-like_fold"/>
</dbReference>